<evidence type="ECO:0000313" key="4">
    <source>
        <dbReference type="Proteomes" id="UP000481360"/>
    </source>
</evidence>
<dbReference type="InterPro" id="IPR016024">
    <property type="entry name" value="ARM-type_fold"/>
</dbReference>
<dbReference type="InterPro" id="IPR027417">
    <property type="entry name" value="P-loop_NTPase"/>
</dbReference>
<dbReference type="Gene3D" id="1.25.10.10">
    <property type="entry name" value="Leucine-rich Repeat Variant"/>
    <property type="match status" value="2"/>
</dbReference>
<gene>
    <name evidence="3" type="ORF">G7043_43910</name>
</gene>
<organism evidence="3 4">
    <name type="scientific">Lentzea alba</name>
    <dbReference type="NCBI Taxonomy" id="2714351"/>
    <lineage>
        <taxon>Bacteria</taxon>
        <taxon>Bacillati</taxon>
        <taxon>Actinomycetota</taxon>
        <taxon>Actinomycetes</taxon>
        <taxon>Pseudonocardiales</taxon>
        <taxon>Pseudonocardiaceae</taxon>
        <taxon>Lentzea</taxon>
    </lineage>
</organism>
<dbReference type="Gene3D" id="3.40.50.300">
    <property type="entry name" value="P-loop containing nucleotide triphosphate hydrolases"/>
    <property type="match status" value="1"/>
</dbReference>
<dbReference type="InterPro" id="IPR004155">
    <property type="entry name" value="PBS_lyase_HEAT"/>
</dbReference>
<evidence type="ECO:0000256" key="1">
    <source>
        <dbReference type="SAM" id="MobiDB-lite"/>
    </source>
</evidence>
<dbReference type="InterPro" id="IPR011989">
    <property type="entry name" value="ARM-like"/>
</dbReference>
<dbReference type="SUPFAM" id="SSF52540">
    <property type="entry name" value="P-loop containing nucleoside triphosphate hydrolases"/>
    <property type="match status" value="1"/>
</dbReference>
<evidence type="ECO:0000259" key="2">
    <source>
        <dbReference type="PROSITE" id="PS50837"/>
    </source>
</evidence>
<protein>
    <submittedName>
        <fullName evidence="3">NACHT domain-containing protein</fullName>
    </submittedName>
</protein>
<accession>A0A7C9VZB4</accession>
<dbReference type="EMBL" id="JAAMPJ010000018">
    <property type="protein sequence ID" value="NGY65855.1"/>
    <property type="molecule type" value="Genomic_DNA"/>
</dbReference>
<reference evidence="3 4" key="1">
    <citation type="submission" date="2020-03" db="EMBL/GenBank/DDBJ databases">
        <title>Isolation and identification of active actinomycetes.</title>
        <authorList>
            <person name="Sun X."/>
        </authorList>
    </citation>
    <scope>NUCLEOTIDE SEQUENCE [LARGE SCALE GENOMIC DNA]</scope>
    <source>
        <strain evidence="3 4">NEAU-D13</strain>
    </source>
</reference>
<dbReference type="PROSITE" id="PS50837">
    <property type="entry name" value="NACHT"/>
    <property type="match status" value="1"/>
</dbReference>
<proteinExistence type="predicted"/>
<name>A0A7C9VZB4_9PSEU</name>
<sequence>MARDDLNFSTGDVGGHSLQAHTIRDVHFHPGKAPRPTYDPPRTWADAPQPPPEIQSLLRAQIHAANDSSYRLPGARKPSLDTVYVRQDLGNAVEEPEQPRQGPVLDDDGRLIEPAARPMVRLTVRPPSLTLPEALDGDAHLVVTGGPGLGKSTLTRRLAAEIAEHWTRRGDAPLSEPVVPLRVTAYTLAARLDVPFAQALADSTAVEYGSLLREPVDKDLFTERAIGCRWLLLVDGLDEVADAELRLRLLNRLAAWASDDAYRILLTTRPTEGGALAPLQRIGAVRYELQPFDAAALERFAANWFPGDDAQRFLHQIREAHLDELVETPLFATIAAIIFGEYGGQPLPGDQYSLYETYLAHIRRGKPDEFDREKLLEHLARLRLEEDPSLLAAARRWVEERCAPNSLSWQEDLTAYLLAVGPFVLRGDDLAFQHHSFAEHLAATSRARELPDEFCPNAFADLLHAADARESGRFARAVLLHHARLHPAEADRLLDWLHRGTAGQHLLAARLLAHHLPASAARTEAFLATVWGWAMTTHYNAADILAEASRATLFPGLAEWLIRLMNCSNAPWRSRAEAATALAVRVRGPHTRDAVRFLHHLVDEPHASVHDRLVAAEALAQCGTSEREAAARGLRAVLTDPIATGTSVRAAAVILAAFGGEARDFSINVLTRILSDVDSSPRSIVEAATGLLEIGPEFADTCARHFLSVLRCPTITYYVWHDAALGLASISSAHLDEAAEELTAHLTERRHHARAHVAAAKALSELGPQHRRAAGQLIADLARNAVRDLNRSILLGHLITYGPQREVALAELRKMLDEPHQNWNNITRAAAALGGAGPAYRDEAAAALLNSGTPMGSHDHVTALDELVNLGDPHRAEAVRALHDLVADPGVHVEVRCRAATTLIRSGPDHHPRVMAQLRKLSEPSARQQLAQAGGVDEALAALLDSARSPDASENVMVMLANTVLGEDGVRVKEAATVLRAAARDVRRSTGIRIAAANGLSVLGNCFDRESAVELRRIITGESMITNFLYLASYHGASGVGPRRELAEGLAEILAGERTSAGRAWNAVQALDDLGHGDSQEALAALERLVNFPGLAADDRAEAAVLLASRRPAYLDRAADLLVTAAEGLPIEMLRGFAADLSSFGADVAERFRARLDSRTATSAELIAAATVLADSTELRRLARDELLPLNSRRFAVQNLVSVEPAALEEATAFLQSVIDDNDVPVDERSLAVWSLTQLDRTTTASSIPVQWRFAEDASVPVDDRARALRWLYVLMRPVAPRYERAAVEILRDPDVTRKAWRSLITTVPRPVRTDLERTLLHDRSLPIEDRVPSPDQWDDLPLRDETVAEIRDVLTAPETPPRQRAKAAAILAGLSSTFQAEAVAVLEQLRGHKALSALASLSETHWWRVHDNALGQVADEGLLFRVRHAAALLLQDLGAELGTAVLDVLCAAQSRRRRIDGQLVATDLEALRKTRDDAGEVTAARVRAAWKLAPYSADDRAAGVEVIEKIAADDRERSALRVWTAWCLDDFGVAGRKRAADVARAMIADSGLPVLARAEAAMILRQVEQSARREALTVLKGLIEQVDPLRRVRVLSWVGEIDSARAVAPLRAMGRSEPSPVVRMRCARALVEMRRDQREAASVIARAVAWDETVPRHVRCGAARDLARWSELMREDARALLVRLRDCGAR</sequence>
<feature type="region of interest" description="Disordered" evidence="1">
    <location>
        <begin position="26"/>
        <end position="51"/>
    </location>
</feature>
<keyword evidence="4" id="KW-1185">Reference proteome</keyword>
<feature type="domain" description="NACHT" evidence="2">
    <location>
        <begin position="139"/>
        <end position="270"/>
    </location>
</feature>
<dbReference type="RefSeq" id="WP_166055009.1">
    <property type="nucleotide sequence ID" value="NZ_JAAMPJ010000018.1"/>
</dbReference>
<comment type="caution">
    <text evidence="3">The sequence shown here is derived from an EMBL/GenBank/DDBJ whole genome shotgun (WGS) entry which is preliminary data.</text>
</comment>
<dbReference type="SMART" id="SM00567">
    <property type="entry name" value="EZ_HEAT"/>
    <property type="match status" value="7"/>
</dbReference>
<evidence type="ECO:0000313" key="3">
    <source>
        <dbReference type="EMBL" id="NGY65855.1"/>
    </source>
</evidence>
<dbReference type="SUPFAM" id="SSF48371">
    <property type="entry name" value="ARM repeat"/>
    <property type="match status" value="1"/>
</dbReference>
<dbReference type="Pfam" id="PF05729">
    <property type="entry name" value="NACHT"/>
    <property type="match status" value="1"/>
</dbReference>
<dbReference type="Proteomes" id="UP000481360">
    <property type="component" value="Unassembled WGS sequence"/>
</dbReference>
<dbReference type="InterPro" id="IPR007111">
    <property type="entry name" value="NACHT_NTPase"/>
</dbReference>